<keyword evidence="1" id="KW-0472">Membrane</keyword>
<proteinExistence type="predicted"/>
<keyword evidence="1" id="KW-0812">Transmembrane</keyword>
<feature type="transmembrane region" description="Helical" evidence="1">
    <location>
        <begin position="55"/>
        <end position="75"/>
    </location>
</feature>
<evidence type="ECO:0000313" key="2">
    <source>
        <dbReference type="EMBL" id="JAD88896.1"/>
    </source>
</evidence>
<name>A0A0A9DM60_ARUDO</name>
<organism evidence="2">
    <name type="scientific">Arundo donax</name>
    <name type="common">Giant reed</name>
    <name type="synonym">Donax arundinaceus</name>
    <dbReference type="NCBI Taxonomy" id="35708"/>
    <lineage>
        <taxon>Eukaryota</taxon>
        <taxon>Viridiplantae</taxon>
        <taxon>Streptophyta</taxon>
        <taxon>Embryophyta</taxon>
        <taxon>Tracheophyta</taxon>
        <taxon>Spermatophyta</taxon>
        <taxon>Magnoliopsida</taxon>
        <taxon>Liliopsida</taxon>
        <taxon>Poales</taxon>
        <taxon>Poaceae</taxon>
        <taxon>PACMAD clade</taxon>
        <taxon>Arundinoideae</taxon>
        <taxon>Arundineae</taxon>
        <taxon>Arundo</taxon>
    </lineage>
</organism>
<dbReference type="AlphaFoldDB" id="A0A0A9DM60"/>
<accession>A0A0A9DM60</accession>
<evidence type="ECO:0000256" key="1">
    <source>
        <dbReference type="SAM" id="Phobius"/>
    </source>
</evidence>
<keyword evidence="1" id="KW-1133">Transmembrane helix</keyword>
<reference evidence="2" key="2">
    <citation type="journal article" date="2015" name="Data Brief">
        <title>Shoot transcriptome of the giant reed, Arundo donax.</title>
        <authorList>
            <person name="Barrero R.A."/>
            <person name="Guerrero F.D."/>
            <person name="Moolhuijzen P."/>
            <person name="Goolsby J.A."/>
            <person name="Tidwell J."/>
            <person name="Bellgard S.E."/>
            <person name="Bellgard M.I."/>
        </authorList>
    </citation>
    <scope>NUCLEOTIDE SEQUENCE</scope>
    <source>
        <tissue evidence="2">Shoot tissue taken approximately 20 cm above the soil surface</tissue>
    </source>
</reference>
<sequence length="139" mass="15702">MLKSSSRRNEFDIGFCASLLTVSLILATTSADTLWVPYLSSQYIVHRRYICLTLNAGHILFLICSRVFLLFCGMIRKSTACLMYFSPSQAAPACSSLVSVIHFSSTQSPDFTYSPFEKVQHSRRRSILLNNCTLMKEKT</sequence>
<dbReference type="EMBL" id="GBRH01208999">
    <property type="protein sequence ID" value="JAD88896.1"/>
    <property type="molecule type" value="Transcribed_RNA"/>
</dbReference>
<protein>
    <submittedName>
        <fullName evidence="2">Uncharacterized protein</fullName>
    </submittedName>
</protein>
<reference evidence="2" key="1">
    <citation type="submission" date="2014-09" db="EMBL/GenBank/DDBJ databases">
        <authorList>
            <person name="Magalhaes I.L.F."/>
            <person name="Oliveira U."/>
            <person name="Santos F.R."/>
            <person name="Vidigal T.H.D.A."/>
            <person name="Brescovit A.D."/>
            <person name="Santos A.J."/>
        </authorList>
    </citation>
    <scope>NUCLEOTIDE SEQUENCE</scope>
    <source>
        <tissue evidence="2">Shoot tissue taken approximately 20 cm above the soil surface</tissue>
    </source>
</reference>